<organism evidence="3 4">
    <name type="scientific">Panagrolaimus davidi</name>
    <dbReference type="NCBI Taxonomy" id="227884"/>
    <lineage>
        <taxon>Eukaryota</taxon>
        <taxon>Metazoa</taxon>
        <taxon>Ecdysozoa</taxon>
        <taxon>Nematoda</taxon>
        <taxon>Chromadorea</taxon>
        <taxon>Rhabditida</taxon>
        <taxon>Tylenchina</taxon>
        <taxon>Panagrolaimomorpha</taxon>
        <taxon>Panagrolaimoidea</taxon>
        <taxon>Panagrolaimidae</taxon>
        <taxon>Panagrolaimus</taxon>
    </lineage>
</organism>
<dbReference type="WBParaSite" id="PDA_v2.g13322.t1">
    <property type="protein sequence ID" value="PDA_v2.g13322.t1"/>
    <property type="gene ID" value="PDA_v2.g13322"/>
</dbReference>
<evidence type="ECO:0000313" key="4">
    <source>
        <dbReference type="WBParaSite" id="PDA_v2.g13322.t1"/>
    </source>
</evidence>
<accession>A0A914PEZ1</accession>
<keyword evidence="3" id="KW-1185">Reference proteome</keyword>
<sequence length="221" mass="24846">MVEKKEMNEMKQMCAVKYQLRITSVRLQSLKCNHSFKDEFVLPGYDGLIFTYNVNKIETTGQYGKSDFVLHIQNPYDVEIQGKKGDFNIGLRPLCLANDINLPLLINFNAEEIPNGGKTKHQSNVLGSSQQPSSEENRPESVIPSHSSKATKLLHKLATNHRYADVYFISSDGEKIPSHRNILAAFSNIFAAIFDESTEIPIQITANNFVAETIHSALNFL</sequence>
<dbReference type="PROSITE" id="PS50097">
    <property type="entry name" value="BTB"/>
    <property type="match status" value="1"/>
</dbReference>
<evidence type="ECO:0000256" key="1">
    <source>
        <dbReference type="SAM" id="MobiDB-lite"/>
    </source>
</evidence>
<reference evidence="4" key="1">
    <citation type="submission" date="2022-11" db="UniProtKB">
        <authorList>
            <consortium name="WormBaseParasite"/>
        </authorList>
    </citation>
    <scope>IDENTIFICATION</scope>
</reference>
<protein>
    <submittedName>
        <fullName evidence="4">BTB domain-containing protein</fullName>
    </submittedName>
</protein>
<dbReference type="Proteomes" id="UP000887578">
    <property type="component" value="Unplaced"/>
</dbReference>
<dbReference type="CDD" id="cd18186">
    <property type="entry name" value="BTB_POZ_ZBTB_KLHL-like"/>
    <property type="match status" value="1"/>
</dbReference>
<dbReference type="AlphaFoldDB" id="A0A914PEZ1"/>
<evidence type="ECO:0000313" key="3">
    <source>
        <dbReference type="Proteomes" id="UP000887578"/>
    </source>
</evidence>
<name>A0A914PEZ1_9BILA</name>
<feature type="region of interest" description="Disordered" evidence="1">
    <location>
        <begin position="117"/>
        <end position="147"/>
    </location>
</feature>
<feature type="domain" description="BTB" evidence="2">
    <location>
        <begin position="164"/>
        <end position="221"/>
    </location>
</feature>
<dbReference type="InterPro" id="IPR000210">
    <property type="entry name" value="BTB/POZ_dom"/>
</dbReference>
<dbReference type="Gene3D" id="3.30.710.10">
    <property type="entry name" value="Potassium Channel Kv1.1, Chain A"/>
    <property type="match status" value="1"/>
</dbReference>
<proteinExistence type="predicted"/>
<dbReference type="InterPro" id="IPR011333">
    <property type="entry name" value="SKP1/BTB/POZ_sf"/>
</dbReference>
<feature type="compositionally biased region" description="Polar residues" evidence="1">
    <location>
        <begin position="122"/>
        <end position="134"/>
    </location>
</feature>
<dbReference type="Pfam" id="PF00651">
    <property type="entry name" value="BTB"/>
    <property type="match status" value="1"/>
</dbReference>
<dbReference type="SUPFAM" id="SSF54695">
    <property type="entry name" value="POZ domain"/>
    <property type="match status" value="1"/>
</dbReference>
<evidence type="ECO:0000259" key="2">
    <source>
        <dbReference type="PROSITE" id="PS50097"/>
    </source>
</evidence>